<dbReference type="Gramene" id="Ma11_t05700.1">
    <property type="protein sequence ID" value="Ma11_p05700.1"/>
    <property type="gene ID" value="Ma11_g05700"/>
</dbReference>
<sequence length="41" mass="5017">MFFLRFSIRVFAFVVLNQIRISDYFCSFFLDYFSVLKPSDH</sequence>
<evidence type="ECO:0000313" key="2">
    <source>
        <dbReference type="EnsemblPlants" id="Ma11_p05700.1"/>
    </source>
</evidence>
<protein>
    <submittedName>
        <fullName evidence="1">(wild Malaysian banana) hypothetical protein</fullName>
    </submittedName>
</protein>
<evidence type="ECO:0000313" key="3">
    <source>
        <dbReference type="Proteomes" id="UP000012960"/>
    </source>
</evidence>
<dbReference type="EMBL" id="HG996475">
    <property type="protein sequence ID" value="CAG1863658.1"/>
    <property type="molecule type" value="Genomic_DNA"/>
</dbReference>
<keyword evidence="3" id="KW-1185">Reference proteome</keyword>
<dbReference type="AlphaFoldDB" id="A0A804L4L3"/>
<organism evidence="2 3">
    <name type="scientific">Musa acuminata subsp. malaccensis</name>
    <name type="common">Wild banana</name>
    <name type="synonym">Musa malaccensis</name>
    <dbReference type="NCBI Taxonomy" id="214687"/>
    <lineage>
        <taxon>Eukaryota</taxon>
        <taxon>Viridiplantae</taxon>
        <taxon>Streptophyta</taxon>
        <taxon>Embryophyta</taxon>
        <taxon>Tracheophyta</taxon>
        <taxon>Spermatophyta</taxon>
        <taxon>Magnoliopsida</taxon>
        <taxon>Liliopsida</taxon>
        <taxon>Zingiberales</taxon>
        <taxon>Musaceae</taxon>
        <taxon>Musa</taxon>
    </lineage>
</organism>
<dbReference type="EnsemblPlants" id="Ma11_t05700.1">
    <property type="protein sequence ID" value="Ma11_p05700.1"/>
    <property type="gene ID" value="Ma11_g05700"/>
</dbReference>
<dbReference type="InParanoid" id="A0A804L4L3"/>
<reference evidence="1" key="1">
    <citation type="submission" date="2021-03" db="EMBL/GenBank/DDBJ databases">
        <authorList>
            <consortium name="Genoscope - CEA"/>
            <person name="William W."/>
        </authorList>
    </citation>
    <scope>NUCLEOTIDE SEQUENCE</scope>
    <source>
        <strain evidence="1">Doubled-haploid Pahang</strain>
    </source>
</reference>
<proteinExistence type="predicted"/>
<dbReference type="Proteomes" id="UP000012960">
    <property type="component" value="Unplaced"/>
</dbReference>
<evidence type="ECO:0000313" key="1">
    <source>
        <dbReference type="EMBL" id="CAG1863658.1"/>
    </source>
</evidence>
<name>A0A804L4L3_MUSAM</name>
<accession>A0A804L4L3</accession>
<reference evidence="2" key="2">
    <citation type="submission" date="2021-05" db="UniProtKB">
        <authorList>
            <consortium name="EnsemblPlants"/>
        </authorList>
    </citation>
    <scope>IDENTIFICATION</scope>
    <source>
        <strain evidence="2">subsp. malaccensis</strain>
    </source>
</reference>
<gene>
    <name evidence="1" type="ORF">GSMUA_19700.1</name>
</gene>